<name>A0A9W8DUT0_9FUNG</name>
<comment type="caution">
    <text evidence="2">The sequence shown here is derived from an EMBL/GenBank/DDBJ whole genome shotgun (WGS) entry which is preliminary data.</text>
</comment>
<reference evidence="2" key="1">
    <citation type="submission" date="2022-07" db="EMBL/GenBank/DDBJ databases">
        <title>Phylogenomic reconstructions and comparative analyses of Kickxellomycotina fungi.</title>
        <authorList>
            <person name="Reynolds N.K."/>
            <person name="Stajich J.E."/>
            <person name="Barry K."/>
            <person name="Grigoriev I.V."/>
            <person name="Crous P."/>
            <person name="Smith M.E."/>
        </authorList>
    </citation>
    <scope>NUCLEOTIDE SEQUENCE</scope>
    <source>
        <strain evidence="2">NBRC 100468</strain>
    </source>
</reference>
<accession>A0A9W8DUT0</accession>
<feature type="region of interest" description="Disordered" evidence="1">
    <location>
        <begin position="1"/>
        <end position="37"/>
    </location>
</feature>
<evidence type="ECO:0000313" key="3">
    <source>
        <dbReference type="Proteomes" id="UP001150538"/>
    </source>
</evidence>
<dbReference type="PANTHER" id="PTHR13192">
    <property type="entry name" value="MY011 PROTEIN"/>
    <property type="match status" value="1"/>
</dbReference>
<dbReference type="PANTHER" id="PTHR13192:SF3">
    <property type="entry name" value="COBALAMIN TRAFFICKING PROTEIN CBLD"/>
    <property type="match status" value="1"/>
</dbReference>
<dbReference type="InterPro" id="IPR019362">
    <property type="entry name" value="MMADHC"/>
</dbReference>
<dbReference type="Pfam" id="PF10229">
    <property type="entry name" value="MMADHC"/>
    <property type="match status" value="1"/>
</dbReference>
<dbReference type="Proteomes" id="UP001150538">
    <property type="component" value="Unassembled WGS sequence"/>
</dbReference>
<evidence type="ECO:0000313" key="2">
    <source>
        <dbReference type="EMBL" id="KAJ1918726.1"/>
    </source>
</evidence>
<keyword evidence="3" id="KW-1185">Reference proteome</keyword>
<gene>
    <name evidence="2" type="ORF">H4219_002448</name>
</gene>
<dbReference type="AlphaFoldDB" id="A0A9W8DUT0"/>
<protein>
    <submittedName>
        <fullName evidence="2">Uncharacterized protein</fullName>
    </submittedName>
</protein>
<dbReference type="GO" id="GO:0009235">
    <property type="term" value="P:cobalamin metabolic process"/>
    <property type="evidence" value="ECO:0007669"/>
    <property type="project" value="InterPro"/>
</dbReference>
<proteinExistence type="predicted"/>
<evidence type="ECO:0000256" key="1">
    <source>
        <dbReference type="SAM" id="MobiDB-lite"/>
    </source>
</evidence>
<sequence>MPGITLTPESQQKQKQQQLEHKSNTITTASSEPAPMRSGSVVSLPAVEIFNLPAKVPELLKSRQLPFPYLATSFSLQHSIHPCSRRLKRELRLTFPEVEGREDGLFIIPTFQPTEHPMISYYDGSQEEKDEKLFNFYRWAALFVKHLKDRGFWGDATDPASGLPLFTTCGPSLYPDVEGAEMLLRYNTINIGCCGVVSHPTWGTKVYPATAFAIAPPEAIAEAIRSISSPSN</sequence>
<dbReference type="EMBL" id="JANBPU010000039">
    <property type="protein sequence ID" value="KAJ1918726.1"/>
    <property type="molecule type" value="Genomic_DNA"/>
</dbReference>
<dbReference type="OrthoDB" id="10263782at2759"/>
<organism evidence="2 3">
    <name type="scientific">Mycoemilia scoparia</name>
    <dbReference type="NCBI Taxonomy" id="417184"/>
    <lineage>
        <taxon>Eukaryota</taxon>
        <taxon>Fungi</taxon>
        <taxon>Fungi incertae sedis</taxon>
        <taxon>Zoopagomycota</taxon>
        <taxon>Kickxellomycotina</taxon>
        <taxon>Kickxellomycetes</taxon>
        <taxon>Kickxellales</taxon>
        <taxon>Kickxellaceae</taxon>
        <taxon>Mycoemilia</taxon>
    </lineage>
</organism>